<dbReference type="AlphaFoldDB" id="A0ABC9Y2V2"/>
<name>A0ABC9Y2V2_GRUJA</name>
<comment type="caution">
    <text evidence="1">The sequence shown here is derived from an EMBL/GenBank/DDBJ whole genome shotgun (WGS) entry which is preliminary data.</text>
</comment>
<dbReference type="PANTHER" id="PTHR33395:SF22">
    <property type="entry name" value="REVERSE TRANSCRIPTASE DOMAIN-CONTAINING PROTEIN"/>
    <property type="match status" value="1"/>
</dbReference>
<proteinExistence type="predicted"/>
<dbReference type="Proteomes" id="UP001623348">
    <property type="component" value="Unassembled WGS sequence"/>
</dbReference>
<evidence type="ECO:0000313" key="2">
    <source>
        <dbReference type="Proteomes" id="UP001623348"/>
    </source>
</evidence>
<keyword evidence="2" id="KW-1185">Reference proteome</keyword>
<accession>A0ABC9Y2V2</accession>
<protein>
    <submittedName>
        <fullName evidence="1">Uncharacterized protein</fullName>
    </submittedName>
</protein>
<dbReference type="PANTHER" id="PTHR33395">
    <property type="entry name" value="TRANSCRIPTASE, PUTATIVE-RELATED-RELATED"/>
    <property type="match status" value="1"/>
</dbReference>
<evidence type="ECO:0000313" key="1">
    <source>
        <dbReference type="EMBL" id="GAB0204370.1"/>
    </source>
</evidence>
<sequence>MLKVSTKTKVLDFRRANFSLLRGQLGGILWEASMEDKGASECWEFFKNALLEAQNQFIPFKGKGSRQNKRLPRLNCELLSLLKTKREEYQRWKSRQTLIENYNSIARVCRDAVRKAKVQLELKLARDVKNYKKGFFRYINNKQKQKENIGPLLNRRGELVTNNAEKAEVLNISFTSVSTSTVGPPALGTKIQVDANTDPPSVKEELVCELLQELDPYKSMGSDNIHPRVLKQLADIVEKLLVRPHLEYCVQFWSLLCKKDVDRLERVQRRATKMMKGLESLPYEERLRELGLFSLEKRRLRGDLITIFQYLKGGYKEDGDFLFTRRNNGYKSLLGKFQLDARGKFFTMRIHIGIVAPRKWWIPQHWALLRFSWTGCWAILSRSCFCHERLEQMIFEVPSNLVFYDSMILLRDPLQ</sequence>
<reference evidence="1 2" key="1">
    <citation type="submission" date="2024-06" db="EMBL/GenBank/DDBJ databases">
        <title>The draft genome of Grus japonensis, version 3.</title>
        <authorList>
            <person name="Nabeshima K."/>
            <person name="Suzuki S."/>
            <person name="Onuma M."/>
        </authorList>
    </citation>
    <scope>NUCLEOTIDE SEQUENCE [LARGE SCALE GENOMIC DNA]</scope>
    <source>
        <strain evidence="1 2">451A</strain>
    </source>
</reference>
<organism evidence="1 2">
    <name type="scientific">Grus japonensis</name>
    <name type="common">Japanese crane</name>
    <name type="synonym">Red-crowned crane</name>
    <dbReference type="NCBI Taxonomy" id="30415"/>
    <lineage>
        <taxon>Eukaryota</taxon>
        <taxon>Metazoa</taxon>
        <taxon>Chordata</taxon>
        <taxon>Craniata</taxon>
        <taxon>Vertebrata</taxon>
        <taxon>Euteleostomi</taxon>
        <taxon>Archelosauria</taxon>
        <taxon>Archosauria</taxon>
        <taxon>Dinosauria</taxon>
        <taxon>Saurischia</taxon>
        <taxon>Theropoda</taxon>
        <taxon>Coelurosauria</taxon>
        <taxon>Aves</taxon>
        <taxon>Neognathae</taxon>
        <taxon>Neoaves</taxon>
        <taxon>Gruiformes</taxon>
        <taxon>Gruidae</taxon>
        <taxon>Grus</taxon>
    </lineage>
</organism>
<gene>
    <name evidence="1" type="ORF">GRJ2_002902600</name>
</gene>
<dbReference type="EMBL" id="BAAFJT010000040">
    <property type="protein sequence ID" value="GAB0204370.1"/>
    <property type="molecule type" value="Genomic_DNA"/>
</dbReference>